<dbReference type="EMBL" id="BARW01038420">
    <property type="protein sequence ID" value="GAJ22616.1"/>
    <property type="molecule type" value="Genomic_DNA"/>
</dbReference>
<name>X1VW73_9ZZZZ</name>
<gene>
    <name evidence="5" type="ORF">S12H4_58972</name>
</gene>
<feature type="non-terminal residue" evidence="5">
    <location>
        <position position="172"/>
    </location>
</feature>
<feature type="domain" description="Methyltransferase" evidence="4">
    <location>
        <begin position="33"/>
        <end position="130"/>
    </location>
</feature>
<sequence length="172" mass="19452">MGIEYEDYPFTKNTENEVKWMIKEYLRDPAMNILDVGCGTGRHAISLAKKGYGNITAIDLSSSMIKAGKEAAKRKNVQVDFRVCDARELPFTNEFDAALCLCEGAFGLLENDDENYKVLKKVHKSLRKDGIFILTTLNLFRDDKFDPMTPSEANLGQISCWQFHSKVFGLIV</sequence>
<reference evidence="5" key="1">
    <citation type="journal article" date="2014" name="Front. Microbiol.">
        <title>High frequency of phylogenetically diverse reductive dehalogenase-homologous genes in deep subseafloor sedimentary metagenomes.</title>
        <authorList>
            <person name="Kawai M."/>
            <person name="Futagami T."/>
            <person name="Toyoda A."/>
            <person name="Takaki Y."/>
            <person name="Nishi S."/>
            <person name="Hori S."/>
            <person name="Arai W."/>
            <person name="Tsubouchi T."/>
            <person name="Morono Y."/>
            <person name="Uchiyama I."/>
            <person name="Ito T."/>
            <person name="Fujiyama A."/>
            <person name="Inagaki F."/>
            <person name="Takami H."/>
        </authorList>
    </citation>
    <scope>NUCLEOTIDE SEQUENCE</scope>
    <source>
        <strain evidence="5">Expedition CK06-06</strain>
    </source>
</reference>
<dbReference type="PANTHER" id="PTHR43464:SF19">
    <property type="entry name" value="UBIQUINONE BIOSYNTHESIS O-METHYLTRANSFERASE, MITOCHONDRIAL"/>
    <property type="match status" value="1"/>
</dbReference>
<evidence type="ECO:0000256" key="2">
    <source>
        <dbReference type="ARBA" id="ARBA00022679"/>
    </source>
</evidence>
<organism evidence="5">
    <name type="scientific">marine sediment metagenome</name>
    <dbReference type="NCBI Taxonomy" id="412755"/>
    <lineage>
        <taxon>unclassified sequences</taxon>
        <taxon>metagenomes</taxon>
        <taxon>ecological metagenomes</taxon>
    </lineage>
</organism>
<evidence type="ECO:0000256" key="3">
    <source>
        <dbReference type="ARBA" id="ARBA00022691"/>
    </source>
</evidence>
<keyword evidence="1" id="KW-0489">Methyltransferase</keyword>
<dbReference type="InterPro" id="IPR041698">
    <property type="entry name" value="Methyltransf_25"/>
</dbReference>
<evidence type="ECO:0000313" key="5">
    <source>
        <dbReference type="EMBL" id="GAJ22616.1"/>
    </source>
</evidence>
<protein>
    <recommendedName>
        <fullName evidence="4">Methyltransferase domain-containing protein</fullName>
    </recommendedName>
</protein>
<dbReference type="Gene3D" id="3.40.50.150">
    <property type="entry name" value="Vaccinia Virus protein VP39"/>
    <property type="match status" value="1"/>
</dbReference>
<dbReference type="AlphaFoldDB" id="X1VW73"/>
<evidence type="ECO:0000259" key="4">
    <source>
        <dbReference type="Pfam" id="PF13649"/>
    </source>
</evidence>
<dbReference type="GO" id="GO:0032259">
    <property type="term" value="P:methylation"/>
    <property type="evidence" value="ECO:0007669"/>
    <property type="project" value="UniProtKB-KW"/>
</dbReference>
<comment type="caution">
    <text evidence="5">The sequence shown here is derived from an EMBL/GenBank/DDBJ whole genome shotgun (WGS) entry which is preliminary data.</text>
</comment>
<dbReference type="GO" id="GO:0008168">
    <property type="term" value="F:methyltransferase activity"/>
    <property type="evidence" value="ECO:0007669"/>
    <property type="project" value="UniProtKB-KW"/>
</dbReference>
<dbReference type="CDD" id="cd02440">
    <property type="entry name" value="AdoMet_MTases"/>
    <property type="match status" value="1"/>
</dbReference>
<dbReference type="SUPFAM" id="SSF53335">
    <property type="entry name" value="S-adenosyl-L-methionine-dependent methyltransferases"/>
    <property type="match status" value="1"/>
</dbReference>
<proteinExistence type="predicted"/>
<accession>X1VW73</accession>
<evidence type="ECO:0000256" key="1">
    <source>
        <dbReference type="ARBA" id="ARBA00022603"/>
    </source>
</evidence>
<dbReference type="Pfam" id="PF13649">
    <property type="entry name" value="Methyltransf_25"/>
    <property type="match status" value="1"/>
</dbReference>
<dbReference type="InterPro" id="IPR029063">
    <property type="entry name" value="SAM-dependent_MTases_sf"/>
</dbReference>
<keyword evidence="2" id="KW-0808">Transferase</keyword>
<dbReference type="PANTHER" id="PTHR43464">
    <property type="entry name" value="METHYLTRANSFERASE"/>
    <property type="match status" value="1"/>
</dbReference>
<keyword evidence="3" id="KW-0949">S-adenosyl-L-methionine</keyword>